<dbReference type="SUPFAM" id="SSF103473">
    <property type="entry name" value="MFS general substrate transporter"/>
    <property type="match status" value="1"/>
</dbReference>
<dbReference type="InterPro" id="IPR011701">
    <property type="entry name" value="MFS"/>
</dbReference>
<proteinExistence type="inferred from homology"/>
<keyword evidence="5 8" id="KW-1133">Transmembrane helix</keyword>
<sequence length="467" mass="50467">MAIPERERIEEMELEVLPYPYQVARTDVPNTLGSRLEHRHPENSGGGCGGSLPPPGPESVPARTRTKSQILQGRLQLATLFWTMFLAGWHDGSIGPLLPRVQEVYHINDTIVSLIFVFSCLGFVIGATVIVPLFEKLGFGRSQVNKISFIPSTFQHMIASALQSAKLPFPAFVMAYTLAGIGISTLDAGTSAYVANIKDSPGTKMSLLHAIYGCGAFCAPLVSTQFARLPQYWSFHFLVSLGIGGIAVVALLLVFRLRSMEDSLAAMGQPRDENDTVNEGSLKHILKQTRVHLLALYILVFIGVEVTIGGWIVTYVIRLRDGGSNSGYISSGFYAGPVLLLWFNTMMGERLAAVVYSLLAIGLELIVWLVPSLIGEGVSIAIVGLFLGPLYPIAMNHARRILPRWMLTGSIGWICGVGQTGAAIVPFATGALAGKFGIGSLQPLLVAMMAFMIVLWVVVPGGPKRMD</sequence>
<dbReference type="PANTHER" id="PTHR23514:SF3">
    <property type="entry name" value="BYPASS OF STOP CODON PROTEIN 6"/>
    <property type="match status" value="1"/>
</dbReference>
<dbReference type="PANTHER" id="PTHR23514">
    <property type="entry name" value="BYPASS OF STOP CODON PROTEIN 6"/>
    <property type="match status" value="1"/>
</dbReference>
<evidence type="ECO:0000256" key="8">
    <source>
        <dbReference type="SAM" id="Phobius"/>
    </source>
</evidence>
<name>A0ABR3ESI1_9AGAR</name>
<dbReference type="EMBL" id="JBAHYK010002093">
    <property type="protein sequence ID" value="KAL0565867.1"/>
    <property type="molecule type" value="Genomic_DNA"/>
</dbReference>
<feature type="transmembrane region" description="Helical" evidence="8">
    <location>
        <begin position="293"/>
        <end position="314"/>
    </location>
</feature>
<evidence type="ECO:0000256" key="2">
    <source>
        <dbReference type="ARBA" id="ARBA00008335"/>
    </source>
</evidence>
<dbReference type="InterPro" id="IPR036259">
    <property type="entry name" value="MFS_trans_sf"/>
</dbReference>
<evidence type="ECO:0000256" key="7">
    <source>
        <dbReference type="SAM" id="MobiDB-lite"/>
    </source>
</evidence>
<comment type="similarity">
    <text evidence="2">Belongs to the major facilitator superfamily.</text>
</comment>
<feature type="transmembrane region" description="Helical" evidence="8">
    <location>
        <begin position="326"/>
        <end position="344"/>
    </location>
</feature>
<dbReference type="Proteomes" id="UP001465976">
    <property type="component" value="Unassembled WGS sequence"/>
</dbReference>
<evidence type="ECO:0000259" key="9">
    <source>
        <dbReference type="PROSITE" id="PS50850"/>
    </source>
</evidence>
<feature type="domain" description="Major facilitator superfamily (MFS) profile" evidence="9">
    <location>
        <begin position="76"/>
        <end position="465"/>
    </location>
</feature>
<accession>A0ABR3ESI1</accession>
<gene>
    <name evidence="10" type="ORF">V5O48_016155</name>
</gene>
<feature type="transmembrane region" description="Helical" evidence="8">
    <location>
        <begin position="171"/>
        <end position="195"/>
    </location>
</feature>
<feature type="region of interest" description="Disordered" evidence="7">
    <location>
        <begin position="33"/>
        <end position="65"/>
    </location>
</feature>
<organism evidence="10 11">
    <name type="scientific">Marasmius crinis-equi</name>
    <dbReference type="NCBI Taxonomy" id="585013"/>
    <lineage>
        <taxon>Eukaryota</taxon>
        <taxon>Fungi</taxon>
        <taxon>Dikarya</taxon>
        <taxon>Basidiomycota</taxon>
        <taxon>Agaricomycotina</taxon>
        <taxon>Agaricomycetes</taxon>
        <taxon>Agaricomycetidae</taxon>
        <taxon>Agaricales</taxon>
        <taxon>Marasmiineae</taxon>
        <taxon>Marasmiaceae</taxon>
        <taxon>Marasmius</taxon>
    </lineage>
</organism>
<keyword evidence="4 8" id="KW-0812">Transmembrane</keyword>
<feature type="transmembrane region" description="Helical" evidence="8">
    <location>
        <begin position="110"/>
        <end position="134"/>
    </location>
</feature>
<evidence type="ECO:0000313" key="10">
    <source>
        <dbReference type="EMBL" id="KAL0565867.1"/>
    </source>
</evidence>
<evidence type="ECO:0000256" key="4">
    <source>
        <dbReference type="ARBA" id="ARBA00022692"/>
    </source>
</evidence>
<feature type="transmembrane region" description="Helical" evidence="8">
    <location>
        <begin position="440"/>
        <end position="459"/>
    </location>
</feature>
<keyword evidence="3" id="KW-0813">Transport</keyword>
<feature type="transmembrane region" description="Helical" evidence="8">
    <location>
        <begin position="377"/>
        <end position="394"/>
    </location>
</feature>
<feature type="transmembrane region" description="Helical" evidence="8">
    <location>
        <begin position="351"/>
        <end position="371"/>
    </location>
</feature>
<evidence type="ECO:0000256" key="5">
    <source>
        <dbReference type="ARBA" id="ARBA00022989"/>
    </source>
</evidence>
<keyword evidence="6 8" id="KW-0472">Membrane</keyword>
<comment type="subcellular location">
    <subcellularLocation>
        <location evidence="1">Endomembrane system</location>
        <topology evidence="1">Multi-pass membrane protein</topology>
    </subcellularLocation>
</comment>
<dbReference type="Pfam" id="PF07690">
    <property type="entry name" value="MFS_1"/>
    <property type="match status" value="1"/>
</dbReference>
<feature type="transmembrane region" description="Helical" evidence="8">
    <location>
        <begin position="406"/>
        <end position="428"/>
    </location>
</feature>
<dbReference type="Gene3D" id="1.20.1250.20">
    <property type="entry name" value="MFS general substrate transporter like domains"/>
    <property type="match status" value="2"/>
</dbReference>
<evidence type="ECO:0000313" key="11">
    <source>
        <dbReference type="Proteomes" id="UP001465976"/>
    </source>
</evidence>
<reference evidence="10 11" key="1">
    <citation type="submission" date="2024-02" db="EMBL/GenBank/DDBJ databases">
        <title>A draft genome for the cacao thread blight pathogen Marasmius crinis-equi.</title>
        <authorList>
            <person name="Cohen S.P."/>
            <person name="Baruah I.K."/>
            <person name="Amoako-Attah I."/>
            <person name="Bukari Y."/>
            <person name="Meinhardt L.W."/>
            <person name="Bailey B.A."/>
        </authorList>
    </citation>
    <scope>NUCLEOTIDE SEQUENCE [LARGE SCALE GENOMIC DNA]</scope>
    <source>
        <strain evidence="10 11">GH-76</strain>
    </source>
</reference>
<dbReference type="PROSITE" id="PS50850">
    <property type="entry name" value="MFS"/>
    <property type="match status" value="1"/>
</dbReference>
<comment type="caution">
    <text evidence="10">The sequence shown here is derived from an EMBL/GenBank/DDBJ whole genome shotgun (WGS) entry which is preliminary data.</text>
</comment>
<feature type="transmembrane region" description="Helical" evidence="8">
    <location>
        <begin position="207"/>
        <end position="227"/>
    </location>
</feature>
<keyword evidence="11" id="KW-1185">Reference proteome</keyword>
<feature type="transmembrane region" description="Helical" evidence="8">
    <location>
        <begin position="233"/>
        <end position="255"/>
    </location>
</feature>
<dbReference type="InterPro" id="IPR020846">
    <property type="entry name" value="MFS_dom"/>
</dbReference>
<evidence type="ECO:0000256" key="6">
    <source>
        <dbReference type="ARBA" id="ARBA00023136"/>
    </source>
</evidence>
<protein>
    <recommendedName>
        <fullName evidence="9">Major facilitator superfamily (MFS) profile domain-containing protein</fullName>
    </recommendedName>
</protein>
<evidence type="ECO:0000256" key="3">
    <source>
        <dbReference type="ARBA" id="ARBA00022448"/>
    </source>
</evidence>
<dbReference type="InterPro" id="IPR051788">
    <property type="entry name" value="MFS_Transporter"/>
</dbReference>
<evidence type="ECO:0000256" key="1">
    <source>
        <dbReference type="ARBA" id="ARBA00004127"/>
    </source>
</evidence>